<evidence type="ECO:0000256" key="1">
    <source>
        <dbReference type="SAM" id="MobiDB-lite"/>
    </source>
</evidence>
<feature type="compositionally biased region" description="Low complexity" evidence="1">
    <location>
        <begin position="716"/>
        <end position="726"/>
    </location>
</feature>
<proteinExistence type="predicted"/>
<feature type="region of interest" description="Disordered" evidence="1">
    <location>
        <begin position="629"/>
        <end position="815"/>
    </location>
</feature>
<sequence>MAPPSKFKLARLHFLLENLDAFAEADANGMGQDFLSDLVKCFLRRFLVWLDGLEVEPTAEELEKVDDTEELDEVEEPVKKDGMSDEAFAKAQAEFEKYNSERNTLSGQIKNFMNYCNRNRIAPFTKAHCVLLDKLAGLGGPGRRKTAFNVWAESEEGKARCQEELDKLKKNGKQDVSIPSGSVPNNVGNVNNADVGGERKKADAVVQDGGKKMQAYVTQRQNIIKAEFSKLSKEEQAKWQAQVEAEYQGRKVAYESLVEDAYSKEPEARQRALEELPTWVLPLLEGIRAITGMNVSLFAGGPVPADNGNINIMGIHCGTTKDTPPKTFGVVHQSNLQKFFVPMFGDFCRKTFSQEECKAASLGSTRKGGAIFGLDTEVMLDRWGDKEQAEYWKSVQLANGSESVTVGSSSSAKNETQPKATKACDPSTSSGAAIASTVPKDNITTSSSVSSRPLTASIPSTAVARNSSASSSTSSRPASVPSATVAKDSRASTSSSSRPASLVSTTAVKKGSGGLSAYQQLAASITQKKAANADPGPRAPSAKTQQSSSLAPSSSCPPNTSSTTSTASRLAGGIPSSISTSASGPRALPVGGSSSARGKNRNSKLEGGLDYQSTIQVGKLKRRERNWAAMTTGGEPPKRKLPVNTETDEGPKKMQRYAGVGSTRDPIELMSSPVPRKRLNSLPPEFKVPDPEVIELSSSDGGSSPAPSPVKKKNSPRSPSPSSSPSTLYASPQPSCRPRHIAASSPPELSQPSAPPDSPCPPARSSMSTRLRVVSSASSTASAGPSKRVGQKRSEKLRVVSSPSSAVKTMEESKGKRKEVYIEITRPAKCARKDDPKTASVRVGAATGTADGGVDSWLRVPEGAPDYVSRAVRMAARVQVDEEERKWKSLVAAWLDLERALDFRGSGSRE</sequence>
<feature type="compositionally biased region" description="Low complexity" evidence="1">
    <location>
        <begin position="460"/>
        <end position="505"/>
    </location>
</feature>
<feature type="region of interest" description="Disordered" evidence="1">
    <location>
        <begin position="170"/>
        <end position="200"/>
    </location>
</feature>
<evidence type="ECO:0000313" key="2">
    <source>
        <dbReference type="EMBL" id="KAL0569849.1"/>
    </source>
</evidence>
<evidence type="ECO:0000313" key="3">
    <source>
        <dbReference type="Proteomes" id="UP001465976"/>
    </source>
</evidence>
<feature type="compositionally biased region" description="Pro residues" evidence="1">
    <location>
        <begin position="753"/>
        <end position="762"/>
    </location>
</feature>
<feature type="compositionally biased region" description="Polar residues" evidence="1">
    <location>
        <begin position="442"/>
        <end position="459"/>
    </location>
</feature>
<accession>A0ABR3F3Q7</accession>
<protein>
    <submittedName>
        <fullName evidence="2">SERTA domain-containing protein 3</fullName>
    </submittedName>
</protein>
<keyword evidence="3" id="KW-1185">Reference proteome</keyword>
<feature type="compositionally biased region" description="Low complexity" evidence="1">
    <location>
        <begin position="179"/>
        <end position="192"/>
    </location>
</feature>
<feature type="region of interest" description="Disordered" evidence="1">
    <location>
        <begin position="528"/>
        <end position="610"/>
    </location>
</feature>
<dbReference type="Proteomes" id="UP001465976">
    <property type="component" value="Unassembled WGS sequence"/>
</dbReference>
<dbReference type="EMBL" id="JBAHYK010001040">
    <property type="protein sequence ID" value="KAL0569849.1"/>
    <property type="molecule type" value="Genomic_DNA"/>
</dbReference>
<comment type="caution">
    <text evidence="2">The sequence shown here is derived from an EMBL/GenBank/DDBJ whole genome shotgun (WGS) entry which is preliminary data.</text>
</comment>
<feature type="compositionally biased region" description="Low complexity" evidence="1">
    <location>
        <begin position="763"/>
        <end position="782"/>
    </location>
</feature>
<feature type="compositionally biased region" description="Low complexity" evidence="1">
    <location>
        <begin position="547"/>
        <end position="568"/>
    </location>
</feature>
<feature type="region of interest" description="Disordered" evidence="1">
    <location>
        <begin position="403"/>
        <end position="505"/>
    </location>
</feature>
<reference evidence="2 3" key="1">
    <citation type="submission" date="2024-02" db="EMBL/GenBank/DDBJ databases">
        <title>A draft genome for the cacao thread blight pathogen Marasmius crinis-equi.</title>
        <authorList>
            <person name="Cohen S.P."/>
            <person name="Baruah I.K."/>
            <person name="Amoako-Attah I."/>
            <person name="Bukari Y."/>
            <person name="Meinhardt L.W."/>
            <person name="Bailey B.A."/>
        </authorList>
    </citation>
    <scope>NUCLEOTIDE SEQUENCE [LARGE SCALE GENOMIC DNA]</scope>
    <source>
        <strain evidence="2 3">GH-76</strain>
    </source>
</reference>
<name>A0ABR3F3Q7_9AGAR</name>
<gene>
    <name evidence="2" type="primary">RBT1_25</name>
    <name evidence="2" type="ORF">V5O48_012115</name>
</gene>
<organism evidence="2 3">
    <name type="scientific">Marasmius crinis-equi</name>
    <dbReference type="NCBI Taxonomy" id="585013"/>
    <lineage>
        <taxon>Eukaryota</taxon>
        <taxon>Fungi</taxon>
        <taxon>Dikarya</taxon>
        <taxon>Basidiomycota</taxon>
        <taxon>Agaricomycotina</taxon>
        <taxon>Agaricomycetes</taxon>
        <taxon>Agaricomycetidae</taxon>
        <taxon>Agaricales</taxon>
        <taxon>Marasmiineae</taxon>
        <taxon>Marasmiaceae</taxon>
        <taxon>Marasmius</taxon>
    </lineage>
</organism>